<proteinExistence type="predicted"/>
<evidence type="ECO:0000313" key="2">
    <source>
        <dbReference type="EMBL" id="GBM59707.1"/>
    </source>
</evidence>
<sequence length="103" mass="11357">MLAGRLLAAAPLITSGDWTFQQDNAPVHVVLYKILGEGERAKDFSMANSESRPKCNGKSFRHSGSSCSQERVTVQKKVWSINSNFKISLTTLTQLPSKFCPVL</sequence>
<comment type="caution">
    <text evidence="2">The sequence shown here is derived from an EMBL/GenBank/DDBJ whole genome shotgun (WGS) entry which is preliminary data.</text>
</comment>
<keyword evidence="3" id="KW-1185">Reference proteome</keyword>
<dbReference type="Proteomes" id="UP000499080">
    <property type="component" value="Unassembled WGS sequence"/>
</dbReference>
<gene>
    <name evidence="2" type="ORF">AVEN_204727_1</name>
</gene>
<reference evidence="2 3" key="1">
    <citation type="journal article" date="2019" name="Sci. Rep.">
        <title>Orb-weaving spider Araneus ventricosus genome elucidates the spidroin gene catalogue.</title>
        <authorList>
            <person name="Kono N."/>
            <person name="Nakamura H."/>
            <person name="Ohtoshi R."/>
            <person name="Moran D.A.P."/>
            <person name="Shinohara A."/>
            <person name="Yoshida Y."/>
            <person name="Fujiwara M."/>
            <person name="Mori M."/>
            <person name="Tomita M."/>
            <person name="Arakawa K."/>
        </authorList>
    </citation>
    <scope>NUCLEOTIDE SEQUENCE [LARGE SCALE GENOMIC DNA]</scope>
</reference>
<evidence type="ECO:0000256" key="1">
    <source>
        <dbReference type="SAM" id="MobiDB-lite"/>
    </source>
</evidence>
<evidence type="ECO:0000313" key="3">
    <source>
        <dbReference type="Proteomes" id="UP000499080"/>
    </source>
</evidence>
<organism evidence="2 3">
    <name type="scientific">Araneus ventricosus</name>
    <name type="common">Orbweaver spider</name>
    <name type="synonym">Epeira ventricosa</name>
    <dbReference type="NCBI Taxonomy" id="182803"/>
    <lineage>
        <taxon>Eukaryota</taxon>
        <taxon>Metazoa</taxon>
        <taxon>Ecdysozoa</taxon>
        <taxon>Arthropoda</taxon>
        <taxon>Chelicerata</taxon>
        <taxon>Arachnida</taxon>
        <taxon>Araneae</taxon>
        <taxon>Araneomorphae</taxon>
        <taxon>Entelegynae</taxon>
        <taxon>Araneoidea</taxon>
        <taxon>Araneidae</taxon>
        <taxon>Araneus</taxon>
    </lineage>
</organism>
<protein>
    <submittedName>
        <fullName evidence="2">Uncharacterized protein</fullName>
    </submittedName>
</protein>
<name>A0A4Y2H2M0_ARAVE</name>
<feature type="region of interest" description="Disordered" evidence="1">
    <location>
        <begin position="45"/>
        <end position="64"/>
    </location>
</feature>
<accession>A0A4Y2H2M0</accession>
<dbReference type="AlphaFoldDB" id="A0A4Y2H2M0"/>
<dbReference type="EMBL" id="BGPR01001695">
    <property type="protein sequence ID" value="GBM59707.1"/>
    <property type="molecule type" value="Genomic_DNA"/>
</dbReference>